<evidence type="ECO:0000313" key="2">
    <source>
        <dbReference type="Proteomes" id="UP000248340"/>
    </source>
</evidence>
<sequence length="73" mass="7623">MLFSSTRTLGVASAAPAVQPILVQWQSPGDQFIVDVQTPSCNQVAQRCLITPLLCCIGLTASNALAGDSGHPR</sequence>
<reference evidence="1 2" key="1">
    <citation type="submission" date="2016-12" db="EMBL/GenBank/DDBJ databases">
        <title>The genomes of Aspergillus section Nigri reveals drivers in fungal speciation.</title>
        <authorList>
            <consortium name="DOE Joint Genome Institute"/>
            <person name="Vesth T.C."/>
            <person name="Nybo J."/>
            <person name="Theobald S."/>
            <person name="Brandl J."/>
            <person name="Frisvad J.C."/>
            <person name="Nielsen K.F."/>
            <person name="Lyhne E.K."/>
            <person name="Kogle M.E."/>
            <person name="Kuo A."/>
            <person name="Riley R."/>
            <person name="Clum A."/>
            <person name="Nolan M."/>
            <person name="Lipzen A."/>
            <person name="Salamov A."/>
            <person name="Henrissat B."/>
            <person name="Wiebenga A."/>
            <person name="De Vries R.P."/>
            <person name="Grigoriev I.V."/>
            <person name="Mortensen U.H."/>
            <person name="Andersen M.R."/>
            <person name="Baker S.E."/>
        </authorList>
    </citation>
    <scope>NUCLEOTIDE SEQUENCE [LARGE SCALE GENOMIC DNA]</scope>
    <source>
        <strain evidence="1 2">CBS 121591</strain>
    </source>
</reference>
<dbReference type="AlphaFoldDB" id="A0A319CA55"/>
<dbReference type="GeneID" id="37135988"/>
<dbReference type="RefSeq" id="XP_025485563.1">
    <property type="nucleotide sequence ID" value="XM_025633247.1"/>
</dbReference>
<gene>
    <name evidence="1" type="ORF">BO82DRAFT_33408</name>
</gene>
<dbReference type="VEuPathDB" id="FungiDB:BO82DRAFT_33408"/>
<keyword evidence="2" id="KW-1185">Reference proteome</keyword>
<dbReference type="EMBL" id="KZ821810">
    <property type="protein sequence ID" value="PYH75363.1"/>
    <property type="molecule type" value="Genomic_DNA"/>
</dbReference>
<accession>A0A319CA55</accession>
<protein>
    <submittedName>
        <fullName evidence="1">Uncharacterized protein</fullName>
    </submittedName>
</protein>
<dbReference type="Proteomes" id="UP000248340">
    <property type="component" value="Unassembled WGS sequence"/>
</dbReference>
<evidence type="ECO:0000313" key="1">
    <source>
        <dbReference type="EMBL" id="PYH75363.1"/>
    </source>
</evidence>
<organism evidence="1 2">
    <name type="scientific">Aspergillus uvarum CBS 121591</name>
    <dbReference type="NCBI Taxonomy" id="1448315"/>
    <lineage>
        <taxon>Eukaryota</taxon>
        <taxon>Fungi</taxon>
        <taxon>Dikarya</taxon>
        <taxon>Ascomycota</taxon>
        <taxon>Pezizomycotina</taxon>
        <taxon>Eurotiomycetes</taxon>
        <taxon>Eurotiomycetidae</taxon>
        <taxon>Eurotiales</taxon>
        <taxon>Aspergillaceae</taxon>
        <taxon>Aspergillus</taxon>
        <taxon>Aspergillus subgen. Circumdati</taxon>
    </lineage>
</organism>
<proteinExistence type="predicted"/>
<name>A0A319CA55_9EURO</name>